<dbReference type="GO" id="GO:1990281">
    <property type="term" value="C:efflux pump complex"/>
    <property type="evidence" value="ECO:0007669"/>
    <property type="project" value="TreeGrafter"/>
</dbReference>
<evidence type="ECO:0000256" key="1">
    <source>
        <dbReference type="ARBA" id="ARBA00009477"/>
    </source>
</evidence>
<evidence type="ECO:0000256" key="3">
    <source>
        <dbReference type="SAM" id="SignalP"/>
    </source>
</evidence>
<dbReference type="Proteomes" id="UP000001399">
    <property type="component" value="Chromosome"/>
</dbReference>
<evidence type="ECO:0000256" key="2">
    <source>
        <dbReference type="SAM" id="Coils"/>
    </source>
</evidence>
<gene>
    <name evidence="5" type="ordered locus">Rvan_2521</name>
</gene>
<sequence length="342" mass="35912">MKQHSPHGTPQRGAALFALLAVLSAVAAPSRAADTFDVGAREIDDLKAVYATVRSTDEVAARVRTGGTVASLSIQRGSEVKTGDVIATVTDQKLALRIKSLDAQIVGLRSRAETAKAEAARQEQLAQRGFAAGAKLDEARAVSEVAANALKSAEAERSVLMKQVEEGEVLAPAQGRVLTLPVTVGAVVMPGETIAKIAANAYVLRLELPERHARFMKKGDPVLVGGRELSGDDLPTAKGTITLVYPELQDGRVIADAAADGLGKYFVGERVLTWISAGKRPSIVVPPAFLFRRFGLDYARVAHGDGAVDVVVQPGHRALLDGGGEGVEVLAGLNPGDRLVRP</sequence>
<comment type="similarity">
    <text evidence="1">Belongs to the membrane fusion protein (MFP) (TC 8.A.1) family.</text>
</comment>
<dbReference type="NCBIfam" id="TIGR01730">
    <property type="entry name" value="RND_mfp"/>
    <property type="match status" value="1"/>
</dbReference>
<dbReference type="STRING" id="648757.Rvan_2521"/>
<feature type="signal peptide" evidence="3">
    <location>
        <begin position="1"/>
        <end position="27"/>
    </location>
</feature>
<dbReference type="PANTHER" id="PTHR30469:SF15">
    <property type="entry name" value="HLYD FAMILY OF SECRETION PROTEINS"/>
    <property type="match status" value="1"/>
</dbReference>
<feature type="coiled-coil region" evidence="2">
    <location>
        <begin position="98"/>
        <end position="156"/>
    </location>
</feature>
<dbReference type="HOGENOM" id="CLU_018816_4_0_5"/>
<dbReference type="SUPFAM" id="SSF111369">
    <property type="entry name" value="HlyD-like secretion proteins"/>
    <property type="match status" value="1"/>
</dbReference>
<dbReference type="InterPro" id="IPR006143">
    <property type="entry name" value="RND_pump_MFP"/>
</dbReference>
<protein>
    <submittedName>
        <fullName evidence="5">Efflux transporter, RND family, MFP subunit</fullName>
    </submittedName>
</protein>
<dbReference type="KEGG" id="rva:Rvan_2521"/>
<dbReference type="InterPro" id="IPR058625">
    <property type="entry name" value="MdtA-like_BSH"/>
</dbReference>
<feature type="domain" description="Multidrug resistance protein MdtA-like barrel-sandwich hybrid" evidence="4">
    <location>
        <begin position="60"/>
        <end position="196"/>
    </location>
</feature>
<organism evidence="5 6">
    <name type="scientific">Rhodomicrobium vannielii (strain ATCC 17100 / DSM 162 / LMG 4299 / NCIMB 10020 / ATH 3.1.1)</name>
    <dbReference type="NCBI Taxonomy" id="648757"/>
    <lineage>
        <taxon>Bacteria</taxon>
        <taxon>Pseudomonadati</taxon>
        <taxon>Pseudomonadota</taxon>
        <taxon>Alphaproteobacteria</taxon>
        <taxon>Hyphomicrobiales</taxon>
        <taxon>Hyphomicrobiaceae</taxon>
        <taxon>Rhodomicrobium</taxon>
    </lineage>
</organism>
<dbReference type="Pfam" id="PF25917">
    <property type="entry name" value="BSH_RND"/>
    <property type="match status" value="1"/>
</dbReference>
<dbReference type="AlphaFoldDB" id="E3I671"/>
<dbReference type="EMBL" id="CP002292">
    <property type="protein sequence ID" value="ADP71736.1"/>
    <property type="molecule type" value="Genomic_DNA"/>
</dbReference>
<dbReference type="RefSeq" id="WP_013420114.1">
    <property type="nucleotide sequence ID" value="NC_014664.1"/>
</dbReference>
<evidence type="ECO:0000259" key="4">
    <source>
        <dbReference type="Pfam" id="PF25917"/>
    </source>
</evidence>
<accession>E3I671</accession>
<reference evidence="6" key="1">
    <citation type="journal article" date="2011" name="J. Bacteriol.">
        <title>Genome sequences of eight morphologically diverse alphaproteobacteria.</title>
        <authorList>
            <consortium name="US DOE Joint Genome Institute"/>
            <person name="Brown P.J."/>
            <person name="Kysela D.T."/>
            <person name="Buechlein A."/>
            <person name="Hemmerich C."/>
            <person name="Brun Y.V."/>
        </authorList>
    </citation>
    <scope>NUCLEOTIDE SEQUENCE [LARGE SCALE GENOMIC DNA]</scope>
    <source>
        <strain evidence="6">ATCC 17100 / ATH 3.1.1 / DSM 162 / LMG 4299</strain>
    </source>
</reference>
<dbReference type="PANTHER" id="PTHR30469">
    <property type="entry name" value="MULTIDRUG RESISTANCE PROTEIN MDTA"/>
    <property type="match status" value="1"/>
</dbReference>
<evidence type="ECO:0000313" key="5">
    <source>
        <dbReference type="EMBL" id="ADP71736.1"/>
    </source>
</evidence>
<name>E3I671_RHOVT</name>
<keyword evidence="6" id="KW-1185">Reference proteome</keyword>
<dbReference type="OrthoDB" id="7914255at2"/>
<dbReference type="Gene3D" id="2.40.50.100">
    <property type="match status" value="1"/>
</dbReference>
<keyword evidence="3" id="KW-0732">Signal</keyword>
<dbReference type="eggNOG" id="COG0845">
    <property type="taxonomic scope" value="Bacteria"/>
</dbReference>
<dbReference type="GO" id="GO:0015562">
    <property type="term" value="F:efflux transmembrane transporter activity"/>
    <property type="evidence" value="ECO:0007669"/>
    <property type="project" value="TreeGrafter"/>
</dbReference>
<keyword evidence="2" id="KW-0175">Coiled coil</keyword>
<proteinExistence type="inferred from homology"/>
<feature type="chain" id="PRO_5003172027" evidence="3">
    <location>
        <begin position="28"/>
        <end position="342"/>
    </location>
</feature>
<evidence type="ECO:0000313" key="6">
    <source>
        <dbReference type="Proteomes" id="UP000001399"/>
    </source>
</evidence>
<dbReference type="Gene3D" id="1.10.287.470">
    <property type="entry name" value="Helix hairpin bin"/>
    <property type="match status" value="1"/>
</dbReference>